<organism evidence="14 15">
    <name type="scientific">Fopius arisanus</name>
    <dbReference type="NCBI Taxonomy" id="64838"/>
    <lineage>
        <taxon>Eukaryota</taxon>
        <taxon>Metazoa</taxon>
        <taxon>Ecdysozoa</taxon>
        <taxon>Arthropoda</taxon>
        <taxon>Hexapoda</taxon>
        <taxon>Insecta</taxon>
        <taxon>Pterygota</taxon>
        <taxon>Neoptera</taxon>
        <taxon>Endopterygota</taxon>
        <taxon>Hymenoptera</taxon>
        <taxon>Apocrita</taxon>
        <taxon>Ichneumonoidea</taxon>
        <taxon>Braconidae</taxon>
        <taxon>Opiinae</taxon>
        <taxon>Fopius</taxon>
    </lineage>
</organism>
<dbReference type="GO" id="GO:0005929">
    <property type="term" value="C:cilium"/>
    <property type="evidence" value="ECO:0007669"/>
    <property type="project" value="TreeGrafter"/>
</dbReference>
<evidence type="ECO:0000313" key="15">
    <source>
        <dbReference type="RefSeq" id="XP_011304217.1"/>
    </source>
</evidence>
<accession>A0A9R1T792</accession>
<keyword evidence="7" id="KW-0175">Coiled coil</keyword>
<evidence type="ECO:0000256" key="9">
    <source>
        <dbReference type="ARBA" id="ARBA00023212"/>
    </source>
</evidence>
<dbReference type="SMART" id="SM00369">
    <property type="entry name" value="LRR_TYP"/>
    <property type="match status" value="3"/>
</dbReference>
<keyword evidence="10" id="KW-0966">Cell projection</keyword>
<evidence type="ECO:0000256" key="4">
    <source>
        <dbReference type="ARBA" id="ARBA00022614"/>
    </source>
</evidence>
<proteinExistence type="inferred from homology"/>
<evidence type="ECO:0000256" key="10">
    <source>
        <dbReference type="ARBA" id="ARBA00023273"/>
    </source>
</evidence>
<dbReference type="Pfam" id="PF14580">
    <property type="entry name" value="LRR_9"/>
    <property type="match status" value="1"/>
</dbReference>
<evidence type="ECO:0000256" key="5">
    <source>
        <dbReference type="ARBA" id="ARBA00022737"/>
    </source>
</evidence>
<dbReference type="PANTHER" id="PTHR45973:SF12">
    <property type="entry name" value="DYNEIN REGULATORY COMPLEX SUBUNIT 3"/>
    <property type="match status" value="1"/>
</dbReference>
<dbReference type="InterPro" id="IPR001611">
    <property type="entry name" value="Leu-rich_rpt"/>
</dbReference>
<evidence type="ECO:0000256" key="7">
    <source>
        <dbReference type="ARBA" id="ARBA00023054"/>
    </source>
</evidence>
<evidence type="ECO:0000256" key="6">
    <source>
        <dbReference type="ARBA" id="ARBA00022846"/>
    </source>
</evidence>
<dbReference type="OrthoDB" id="27917at2759"/>
<protein>
    <recommendedName>
        <fullName evidence="11">Dynein axonemal assembly factor 1 homolog</fullName>
    </recommendedName>
    <alternativeName>
        <fullName evidence="13">Dynein regulatory complex subunit 3</fullName>
    </alternativeName>
</protein>
<evidence type="ECO:0000256" key="1">
    <source>
        <dbReference type="ARBA" id="ARBA00003843"/>
    </source>
</evidence>
<evidence type="ECO:0000256" key="13">
    <source>
        <dbReference type="ARBA" id="ARBA00040950"/>
    </source>
</evidence>
<evidence type="ECO:0000256" key="11">
    <source>
        <dbReference type="ARBA" id="ARBA00024433"/>
    </source>
</evidence>
<keyword evidence="4" id="KW-0433">Leucine-rich repeat</keyword>
<dbReference type="SUPFAM" id="SSF52075">
    <property type="entry name" value="Outer arm dynein light chain 1"/>
    <property type="match status" value="1"/>
</dbReference>
<dbReference type="InterPro" id="IPR032675">
    <property type="entry name" value="LRR_dom_sf"/>
</dbReference>
<comment type="subcellular location">
    <subcellularLocation>
        <location evidence="2">Cytoplasm</location>
        <location evidence="2">Cytoskeleton</location>
        <location evidence="2">Flagellum axoneme</location>
    </subcellularLocation>
</comment>
<dbReference type="PANTHER" id="PTHR45973">
    <property type="entry name" value="PROTEIN PHOSPHATASE 1 REGULATORY SUBUNIT SDS22-RELATED"/>
    <property type="match status" value="1"/>
</dbReference>
<comment type="function">
    <text evidence="1">Cilium-specific protein required for cilia structures.</text>
</comment>
<gene>
    <name evidence="15" type="primary">LOC105267223</name>
</gene>
<keyword evidence="14" id="KW-1185">Reference proteome</keyword>
<evidence type="ECO:0000256" key="2">
    <source>
        <dbReference type="ARBA" id="ARBA00004611"/>
    </source>
</evidence>
<evidence type="ECO:0000256" key="8">
    <source>
        <dbReference type="ARBA" id="ARBA00023069"/>
    </source>
</evidence>
<dbReference type="SMART" id="SM00365">
    <property type="entry name" value="LRR_SD22"/>
    <property type="match status" value="4"/>
</dbReference>
<dbReference type="InterPro" id="IPR050576">
    <property type="entry name" value="Cilia_flagella_integrity"/>
</dbReference>
<reference evidence="15" key="1">
    <citation type="submission" date="2025-08" db="UniProtKB">
        <authorList>
            <consortium name="RefSeq"/>
        </authorList>
    </citation>
    <scope>IDENTIFICATION</scope>
    <source>
        <strain evidence="15">USDA-PBARC FA_bdor</strain>
        <tissue evidence="15">Whole organism</tissue>
    </source>
</reference>
<keyword evidence="9" id="KW-0206">Cytoskeleton</keyword>
<name>A0A9R1T792_9HYME</name>
<dbReference type="PROSITE" id="PS51450">
    <property type="entry name" value="LRR"/>
    <property type="match status" value="4"/>
</dbReference>
<dbReference type="Gene3D" id="3.80.10.10">
    <property type="entry name" value="Ribonuclease Inhibitor"/>
    <property type="match status" value="1"/>
</dbReference>
<dbReference type="KEGG" id="fas:105267223"/>
<evidence type="ECO:0000313" key="14">
    <source>
        <dbReference type="Proteomes" id="UP000694866"/>
    </source>
</evidence>
<evidence type="ECO:0000256" key="3">
    <source>
        <dbReference type="ARBA" id="ARBA00022490"/>
    </source>
</evidence>
<keyword evidence="8" id="KW-0969">Cilium</keyword>
<dbReference type="AlphaFoldDB" id="A0A9R1T792"/>
<dbReference type="GeneID" id="105267223"/>
<dbReference type="Proteomes" id="UP000694866">
    <property type="component" value="Unplaced"/>
</dbReference>
<keyword evidence="5" id="KW-0677">Repeat</keyword>
<sequence length="560" mass="65566">MEEQETESLKYGIINYKLLEELAIQQAPKGEAGRLFREDGVKLEEVKELRIEFLNIISLEHLWPMKSIRKLTLSHNCIERIEKLEDLVELRELDLSFNRISLMEGLSHLINLEILILSGNDIQNIEGIDGLDNLKILSLANNKINSWDHVMYLRKFKELRSLNIQGNPCMYQKGFIDYIIAFVPQLVYFSYRMITGEQRNKSREIHRLSVAKTEESETNLHRSQSKTKAVEDKKAKDFEAFVENFDANEFLNFLCEKDKENSILKKVHLIAEKSYEKYSTKINEISREIYRFGNNKKAERSKELAIFRKTIEDEQNSVKFTARRLMDEIEERRNEILEDLKKKSSINDANDADCESSGKVPEDSLSIDLRETQKIAEEFNKFMSSKWTKLMYNEIVLHEQMEDVLESFKNNMSKAITEFTDFMKEAFSQIKNTEDDYCKNINSIINSYVANMNSDEAVIPEGFREILENSESLNENLVSSHELRLNLIASKEQTMIKRIESWLEDLIDELESHENSRHRSRILEISHFIQFQRESLEDVFDMNINIDKNIEADVAAALDD</sequence>
<keyword evidence="3" id="KW-0963">Cytoplasm</keyword>
<comment type="similarity">
    <text evidence="12">Belongs to the DRC3 family.</text>
</comment>
<dbReference type="InterPro" id="IPR003591">
    <property type="entry name" value="Leu-rich_rpt_typical-subtyp"/>
</dbReference>
<keyword evidence="6" id="KW-0282">Flagellum</keyword>
<evidence type="ECO:0000256" key="12">
    <source>
        <dbReference type="ARBA" id="ARBA00038378"/>
    </source>
</evidence>
<dbReference type="RefSeq" id="XP_011304217.1">
    <property type="nucleotide sequence ID" value="XM_011305915.1"/>
</dbReference>